<dbReference type="InterPro" id="IPR004107">
    <property type="entry name" value="Integrase_SAM-like_N"/>
</dbReference>
<dbReference type="Gene3D" id="1.10.443.10">
    <property type="entry name" value="Intergrase catalytic core"/>
    <property type="match status" value="1"/>
</dbReference>
<comment type="function">
    <text evidence="10">Site-specific tyrosine recombinase, which acts by catalyzing the cutting and rejoining of the recombining DNA molecules. The XerC-XerD complex is essential to convert dimers of the bacterial chromosome into monomers to permit their segregation at cell division. It also contributes to the segregational stability of plasmids.</text>
</comment>
<evidence type="ECO:0000256" key="2">
    <source>
        <dbReference type="ARBA" id="ARBA00010450"/>
    </source>
</evidence>
<dbReference type="STRING" id="688867.SAMN05660236_0646"/>
<dbReference type="InterPro" id="IPR044068">
    <property type="entry name" value="CB"/>
</dbReference>
<evidence type="ECO:0000256" key="5">
    <source>
        <dbReference type="ARBA" id="ARBA00022829"/>
    </source>
</evidence>
<dbReference type="InterPro" id="IPR011010">
    <property type="entry name" value="DNA_brk_join_enz"/>
</dbReference>
<dbReference type="RefSeq" id="WP_079685255.1">
    <property type="nucleotide sequence ID" value="NZ_FUZU01000001.1"/>
</dbReference>
<keyword evidence="6 10" id="KW-0229">DNA integration</keyword>
<evidence type="ECO:0000256" key="3">
    <source>
        <dbReference type="ARBA" id="ARBA00022490"/>
    </source>
</evidence>
<evidence type="ECO:0000256" key="10">
    <source>
        <dbReference type="HAMAP-Rule" id="MF_01808"/>
    </source>
</evidence>
<dbReference type="InterPro" id="IPR050090">
    <property type="entry name" value="Tyrosine_recombinase_XerCD"/>
</dbReference>
<evidence type="ECO:0000256" key="1">
    <source>
        <dbReference type="ARBA" id="ARBA00004496"/>
    </source>
</evidence>
<dbReference type="GO" id="GO:0006313">
    <property type="term" value="P:DNA transposition"/>
    <property type="evidence" value="ECO:0007669"/>
    <property type="project" value="UniProtKB-UniRule"/>
</dbReference>
<feature type="domain" description="Core-binding (CB)" evidence="12">
    <location>
        <begin position="1"/>
        <end position="88"/>
    </location>
</feature>
<accession>A0A1T5J205</accession>
<evidence type="ECO:0000256" key="7">
    <source>
        <dbReference type="ARBA" id="ARBA00023125"/>
    </source>
</evidence>
<dbReference type="HAMAP" id="MF_01808">
    <property type="entry name" value="Recomb_XerC_XerD"/>
    <property type="match status" value="1"/>
</dbReference>
<dbReference type="AlphaFoldDB" id="A0A1T5J205"/>
<name>A0A1T5J205_9BACT</name>
<dbReference type="CDD" id="cd00798">
    <property type="entry name" value="INT_XerDC_C"/>
    <property type="match status" value="1"/>
</dbReference>
<evidence type="ECO:0000259" key="11">
    <source>
        <dbReference type="PROSITE" id="PS51898"/>
    </source>
</evidence>
<feature type="active site" evidence="10">
    <location>
        <position position="248"/>
    </location>
</feature>
<keyword evidence="9 10" id="KW-0131">Cell cycle</keyword>
<dbReference type="PANTHER" id="PTHR30349">
    <property type="entry name" value="PHAGE INTEGRASE-RELATED"/>
    <property type="match status" value="1"/>
</dbReference>
<dbReference type="Gene3D" id="1.10.150.130">
    <property type="match status" value="1"/>
</dbReference>
<dbReference type="InterPro" id="IPR011932">
    <property type="entry name" value="Recomb_XerD"/>
</dbReference>
<dbReference type="InterPro" id="IPR002104">
    <property type="entry name" value="Integrase_catalytic"/>
</dbReference>
<dbReference type="SUPFAM" id="SSF56349">
    <property type="entry name" value="DNA breaking-rejoining enzymes"/>
    <property type="match status" value="1"/>
</dbReference>
<dbReference type="GO" id="GO:0009037">
    <property type="term" value="F:tyrosine-based site-specific recombinase activity"/>
    <property type="evidence" value="ECO:0007669"/>
    <property type="project" value="UniProtKB-UniRule"/>
</dbReference>
<comment type="similarity">
    <text evidence="10">Belongs to the 'phage' integrase family. XerC subfamily.</text>
</comment>
<feature type="active site" evidence="10">
    <location>
        <position position="274"/>
    </location>
</feature>
<dbReference type="EMBL" id="FUZU01000001">
    <property type="protein sequence ID" value="SKC45258.1"/>
    <property type="molecule type" value="Genomic_DNA"/>
</dbReference>
<evidence type="ECO:0000259" key="12">
    <source>
        <dbReference type="PROSITE" id="PS51900"/>
    </source>
</evidence>
<dbReference type="OrthoDB" id="9801717at2"/>
<evidence type="ECO:0000313" key="14">
    <source>
        <dbReference type="Proteomes" id="UP000190961"/>
    </source>
</evidence>
<dbReference type="PROSITE" id="PS51900">
    <property type="entry name" value="CB"/>
    <property type="match status" value="1"/>
</dbReference>
<feature type="active site" description="O-(3'-phospho-DNA)-tyrosine intermediate" evidence="10">
    <location>
        <position position="283"/>
    </location>
</feature>
<evidence type="ECO:0000256" key="4">
    <source>
        <dbReference type="ARBA" id="ARBA00022618"/>
    </source>
</evidence>
<sequence length="302" mass="34812">MNWEMQVRHFSNYLKIERSLAANSVEAYIHDVQMLQQFIAMKDPQRSPLQVTTKVLQGFLEYINELGMSAYSQARILSGIKAFYKYMLFEELIDKDPTALIEGPKLGRKLPDTLSYPEIEKLFNAIDMSSAEGGRNRAMLEVLYSSGLRVSELTDLKMNNVYFDIGFLRIVGKGNKERLVPIGRDAMKFLKIYIDEIRGKHPHKPPQKDSEIFVFLNRNGKKLTRVMIFTIIKRLASSIALNKTISPHTFRHSFATHLIEGGADLRAVQEMLGHESITTTEIYTHLDRDYLRQVIQEFHPRS</sequence>
<keyword evidence="8 10" id="KW-0233">DNA recombination</keyword>
<dbReference type="InterPro" id="IPR023009">
    <property type="entry name" value="Tyrosine_recombinase_XerC/XerD"/>
</dbReference>
<evidence type="ECO:0000256" key="6">
    <source>
        <dbReference type="ARBA" id="ARBA00022908"/>
    </source>
</evidence>
<organism evidence="13 14">
    <name type="scientific">Ohtaekwangia koreensis</name>
    <dbReference type="NCBI Taxonomy" id="688867"/>
    <lineage>
        <taxon>Bacteria</taxon>
        <taxon>Pseudomonadati</taxon>
        <taxon>Bacteroidota</taxon>
        <taxon>Cytophagia</taxon>
        <taxon>Cytophagales</taxon>
        <taxon>Fulvivirgaceae</taxon>
        <taxon>Ohtaekwangia</taxon>
    </lineage>
</organism>
<dbReference type="SUPFAM" id="SSF47823">
    <property type="entry name" value="lambda integrase-like, N-terminal domain"/>
    <property type="match status" value="1"/>
</dbReference>
<keyword evidence="14" id="KW-1185">Reference proteome</keyword>
<dbReference type="NCBIfam" id="TIGR02225">
    <property type="entry name" value="recomb_XerD"/>
    <property type="match status" value="1"/>
</dbReference>
<comment type="subcellular location">
    <subcellularLocation>
        <location evidence="1 10">Cytoplasm</location>
    </subcellularLocation>
</comment>
<protein>
    <recommendedName>
        <fullName evidence="10">Tyrosine recombinase XerC</fullName>
    </recommendedName>
</protein>
<dbReference type="Proteomes" id="UP000190961">
    <property type="component" value="Unassembled WGS sequence"/>
</dbReference>
<keyword evidence="3 10" id="KW-0963">Cytoplasm</keyword>
<dbReference type="InterPro" id="IPR010998">
    <property type="entry name" value="Integrase_recombinase_N"/>
</dbReference>
<gene>
    <name evidence="10" type="primary">xerC</name>
    <name evidence="13" type="ORF">SAMN05660236_0646</name>
</gene>
<dbReference type="GO" id="GO:0051301">
    <property type="term" value="P:cell division"/>
    <property type="evidence" value="ECO:0007669"/>
    <property type="project" value="UniProtKB-KW"/>
</dbReference>
<feature type="active site" evidence="10">
    <location>
        <position position="149"/>
    </location>
</feature>
<dbReference type="GO" id="GO:0007059">
    <property type="term" value="P:chromosome segregation"/>
    <property type="evidence" value="ECO:0007669"/>
    <property type="project" value="UniProtKB-UniRule"/>
</dbReference>
<keyword evidence="7 10" id="KW-0238">DNA-binding</keyword>
<keyword evidence="5 10" id="KW-0159">Chromosome partition</keyword>
<dbReference type="Pfam" id="PF02899">
    <property type="entry name" value="Phage_int_SAM_1"/>
    <property type="match status" value="1"/>
</dbReference>
<proteinExistence type="inferred from homology"/>
<reference evidence="13 14" key="1">
    <citation type="submission" date="2017-02" db="EMBL/GenBank/DDBJ databases">
        <authorList>
            <person name="Peterson S.W."/>
        </authorList>
    </citation>
    <scope>NUCLEOTIDE SEQUENCE [LARGE SCALE GENOMIC DNA]</scope>
    <source>
        <strain evidence="13 14">DSM 25262</strain>
    </source>
</reference>
<feature type="domain" description="Tyr recombinase" evidence="11">
    <location>
        <begin position="109"/>
        <end position="296"/>
    </location>
</feature>
<keyword evidence="4 10" id="KW-0132">Cell division</keyword>
<evidence type="ECO:0000256" key="8">
    <source>
        <dbReference type="ARBA" id="ARBA00023172"/>
    </source>
</evidence>
<comment type="similarity">
    <text evidence="2">Belongs to the 'phage' integrase family. XerD subfamily.</text>
</comment>
<dbReference type="GO" id="GO:0003677">
    <property type="term" value="F:DNA binding"/>
    <property type="evidence" value="ECO:0007669"/>
    <property type="project" value="UniProtKB-UniRule"/>
</dbReference>
<dbReference type="InterPro" id="IPR013762">
    <property type="entry name" value="Integrase-like_cat_sf"/>
</dbReference>
<dbReference type="GO" id="GO:0005737">
    <property type="term" value="C:cytoplasm"/>
    <property type="evidence" value="ECO:0007669"/>
    <property type="project" value="UniProtKB-SubCell"/>
</dbReference>
<dbReference type="PROSITE" id="PS51898">
    <property type="entry name" value="TYR_RECOMBINASE"/>
    <property type="match status" value="1"/>
</dbReference>
<dbReference type="PANTHER" id="PTHR30349:SF81">
    <property type="entry name" value="TYROSINE RECOMBINASE XERC"/>
    <property type="match status" value="1"/>
</dbReference>
<dbReference type="NCBIfam" id="NF001399">
    <property type="entry name" value="PRK00283.1"/>
    <property type="match status" value="1"/>
</dbReference>
<comment type="subunit">
    <text evidence="10">Forms a cyclic heterotetrameric complex composed of two molecules of XerC and two molecules of XerD.</text>
</comment>
<evidence type="ECO:0000313" key="13">
    <source>
        <dbReference type="EMBL" id="SKC45258.1"/>
    </source>
</evidence>
<feature type="active site" evidence="10">
    <location>
        <position position="173"/>
    </location>
</feature>
<evidence type="ECO:0000256" key="9">
    <source>
        <dbReference type="ARBA" id="ARBA00023306"/>
    </source>
</evidence>
<feature type="active site" evidence="10">
    <location>
        <position position="251"/>
    </location>
</feature>
<dbReference type="Pfam" id="PF00589">
    <property type="entry name" value="Phage_integrase"/>
    <property type="match status" value="1"/>
</dbReference>